<dbReference type="Proteomes" id="UP001165368">
    <property type="component" value="Unassembled WGS sequence"/>
</dbReference>
<dbReference type="CDD" id="cd01127">
    <property type="entry name" value="TrwB_TraG_TraD_VirD4"/>
    <property type="match status" value="1"/>
</dbReference>
<evidence type="ECO:0000259" key="2">
    <source>
        <dbReference type="SMART" id="SM00382"/>
    </source>
</evidence>
<dbReference type="InterPro" id="IPR003593">
    <property type="entry name" value="AAA+_ATPase"/>
</dbReference>
<comment type="caution">
    <text evidence="3">The sequence shown here is derived from an EMBL/GenBank/DDBJ whole genome shotgun (WGS) entry which is preliminary data.</text>
</comment>
<dbReference type="EMBL" id="JAKLTQ010000012">
    <property type="protein sequence ID" value="MCG2623231.1"/>
    <property type="molecule type" value="Genomic_DNA"/>
</dbReference>
<dbReference type="PANTHER" id="PTHR30121">
    <property type="entry name" value="UNCHARACTERIZED PROTEIN YJGR-RELATED"/>
    <property type="match status" value="1"/>
</dbReference>
<feature type="region of interest" description="Disordered" evidence="1">
    <location>
        <begin position="454"/>
        <end position="532"/>
    </location>
</feature>
<dbReference type="SMART" id="SM00382">
    <property type="entry name" value="AAA"/>
    <property type="match status" value="1"/>
</dbReference>
<dbReference type="Pfam" id="PF05872">
    <property type="entry name" value="HerA_C"/>
    <property type="match status" value="1"/>
</dbReference>
<gene>
    <name evidence="3" type="ORF">LVY72_15135</name>
</gene>
<dbReference type="PANTHER" id="PTHR30121:SF6">
    <property type="entry name" value="SLR6007 PROTEIN"/>
    <property type="match status" value="1"/>
</dbReference>
<dbReference type="InterPro" id="IPR051162">
    <property type="entry name" value="T4SS_component"/>
</dbReference>
<feature type="compositionally biased region" description="Basic and acidic residues" evidence="1">
    <location>
        <begin position="484"/>
        <end position="493"/>
    </location>
</feature>
<organism evidence="3 4">
    <name type="scientific">Arthrobacter hankyongi</name>
    <dbReference type="NCBI Taxonomy" id="2904801"/>
    <lineage>
        <taxon>Bacteria</taxon>
        <taxon>Bacillati</taxon>
        <taxon>Actinomycetota</taxon>
        <taxon>Actinomycetes</taxon>
        <taxon>Micrococcales</taxon>
        <taxon>Micrococcaceae</taxon>
        <taxon>Arthrobacter</taxon>
    </lineage>
</organism>
<dbReference type="InterPro" id="IPR027417">
    <property type="entry name" value="P-loop_NTPase"/>
</dbReference>
<feature type="domain" description="AAA+ ATPase" evidence="2">
    <location>
        <begin position="48"/>
        <end position="356"/>
    </location>
</feature>
<evidence type="ECO:0000313" key="3">
    <source>
        <dbReference type="EMBL" id="MCG2623231.1"/>
    </source>
</evidence>
<dbReference type="SUPFAM" id="SSF52540">
    <property type="entry name" value="P-loop containing nucleoside triphosphate hydrolases"/>
    <property type="match status" value="1"/>
</dbReference>
<keyword evidence="4" id="KW-1185">Reference proteome</keyword>
<evidence type="ECO:0000256" key="1">
    <source>
        <dbReference type="SAM" id="MobiDB-lite"/>
    </source>
</evidence>
<sequence>MASISTAEHVAQLQRGYTFEGTAVNLGAALVDGEVHPEAAIRLPLAMMNRHGLIAGATGTGKTITLQVIAEQLSAHGVPVFLADIKGDLTGLSTASAGSGKLLARTRSVGQAWAGRSFPVEYFSLGGDGRGVPLRARISDFGPLLLARVLDLNETQESSLQLVFHYADRNDLELYNLADLRAVIQFLVSAEGKAALADLGGLSKATAGVILRELVALEAEGMDRFFGETAFDTVDLLRTAPDGRGIISCLELPTLQAKPALFSTFMMWLLADLFAELPEVGDVDQPKLVFFLDEAHLLFRNASKAFLESIMTTVRLIRSKGVGVFFVTQTPKDVPDEVLGQLANRVQHALRAFTPDDAKALKATVSTFPVSAYDLEEVLTTAGIGEAAVTVMNERGAPTPVAWTRMYSPESTMGPSPAASVDALVESSALLPKYGPVVDSVSAEEKLAAAAARPVPATPAAGSGPAAGAGRAGTSGTDQASVDAEARRIEEQILGRPASRPATRPAPPEPRAGDRPGKPTATAPAGDGGASGAFMDVAVQAATAFGRELARGLFGTRRRRR</sequence>
<name>A0ABS9L957_9MICC</name>
<evidence type="ECO:0000313" key="4">
    <source>
        <dbReference type="Proteomes" id="UP001165368"/>
    </source>
</evidence>
<dbReference type="InterPro" id="IPR033186">
    <property type="entry name" value="HerA_C"/>
</dbReference>
<proteinExistence type="predicted"/>
<feature type="compositionally biased region" description="Low complexity" evidence="1">
    <location>
        <begin position="454"/>
        <end position="464"/>
    </location>
</feature>
<protein>
    <submittedName>
        <fullName evidence="3">DUF853 domain-containing protein</fullName>
    </submittedName>
</protein>
<dbReference type="Gene3D" id="3.40.50.300">
    <property type="entry name" value="P-loop containing nucleotide triphosphate hydrolases"/>
    <property type="match status" value="2"/>
</dbReference>
<dbReference type="RefSeq" id="WP_237822335.1">
    <property type="nucleotide sequence ID" value="NZ_JAKLTQ010000012.1"/>
</dbReference>
<accession>A0ABS9L957</accession>
<reference evidence="3" key="1">
    <citation type="submission" date="2022-01" db="EMBL/GenBank/DDBJ databases">
        <authorList>
            <person name="Jo J.-H."/>
            <person name="Im W.-T."/>
        </authorList>
    </citation>
    <scope>NUCLEOTIDE SEQUENCE</scope>
    <source>
        <strain evidence="3">I2-34</strain>
    </source>
</reference>